<feature type="transmembrane region" description="Helical" evidence="9">
    <location>
        <begin position="42"/>
        <end position="62"/>
    </location>
</feature>
<comment type="cofactor">
    <cofactor evidence="1 6">
        <name>heme</name>
        <dbReference type="ChEBI" id="CHEBI:30413"/>
    </cofactor>
</comment>
<dbReference type="PROSITE" id="PS00086">
    <property type="entry name" value="CYTOCHROME_P450"/>
    <property type="match status" value="1"/>
</dbReference>
<dbReference type="Pfam" id="PF00067">
    <property type="entry name" value="p450"/>
    <property type="match status" value="1"/>
</dbReference>
<evidence type="ECO:0000256" key="8">
    <source>
        <dbReference type="SAM" id="MobiDB-lite"/>
    </source>
</evidence>
<comment type="caution">
    <text evidence="10">The sequence shown here is derived from an EMBL/GenBank/DDBJ whole genome shotgun (WGS) entry which is preliminary data.</text>
</comment>
<dbReference type="PANTHER" id="PTHR24305">
    <property type="entry name" value="CYTOCHROME P450"/>
    <property type="match status" value="1"/>
</dbReference>
<evidence type="ECO:0000256" key="9">
    <source>
        <dbReference type="SAM" id="Phobius"/>
    </source>
</evidence>
<feature type="compositionally biased region" description="Acidic residues" evidence="8">
    <location>
        <begin position="542"/>
        <end position="552"/>
    </location>
</feature>
<keyword evidence="5 6" id="KW-0408">Iron</keyword>
<evidence type="ECO:0000256" key="4">
    <source>
        <dbReference type="ARBA" id="ARBA00022723"/>
    </source>
</evidence>
<evidence type="ECO:0000256" key="6">
    <source>
        <dbReference type="PIRSR" id="PIRSR602401-1"/>
    </source>
</evidence>
<evidence type="ECO:0000313" key="11">
    <source>
        <dbReference type="Proteomes" id="UP000887229"/>
    </source>
</evidence>
<dbReference type="EMBL" id="MU251281">
    <property type="protein sequence ID" value="KAG9250186.1"/>
    <property type="molecule type" value="Genomic_DNA"/>
</dbReference>
<keyword evidence="9" id="KW-0812">Transmembrane</keyword>
<dbReference type="PRINTS" id="PR00385">
    <property type="entry name" value="P450"/>
</dbReference>
<dbReference type="GO" id="GO:0004497">
    <property type="term" value="F:monooxygenase activity"/>
    <property type="evidence" value="ECO:0007669"/>
    <property type="project" value="UniProtKB-KW"/>
</dbReference>
<evidence type="ECO:0000256" key="5">
    <source>
        <dbReference type="ARBA" id="ARBA00023004"/>
    </source>
</evidence>
<evidence type="ECO:0000313" key="10">
    <source>
        <dbReference type="EMBL" id="KAG9250186.1"/>
    </source>
</evidence>
<keyword evidence="7" id="KW-0560">Oxidoreductase</keyword>
<dbReference type="InterPro" id="IPR017972">
    <property type="entry name" value="Cyt_P450_CS"/>
</dbReference>
<dbReference type="Gene3D" id="1.10.630.10">
    <property type="entry name" value="Cytochrome P450"/>
    <property type="match status" value="1"/>
</dbReference>
<feature type="binding site" description="axial binding residue" evidence="6">
    <location>
        <position position="583"/>
    </location>
    <ligand>
        <name>heme</name>
        <dbReference type="ChEBI" id="CHEBI:30413"/>
    </ligand>
    <ligandPart>
        <name>Fe</name>
        <dbReference type="ChEBI" id="CHEBI:18248"/>
    </ligandPart>
</feature>
<dbReference type="GO" id="GO:0005506">
    <property type="term" value="F:iron ion binding"/>
    <property type="evidence" value="ECO:0007669"/>
    <property type="project" value="InterPro"/>
</dbReference>
<evidence type="ECO:0000256" key="7">
    <source>
        <dbReference type="RuleBase" id="RU000461"/>
    </source>
</evidence>
<name>A0A9P8CM06_9HYPO</name>
<organism evidence="10 11">
    <name type="scientific">Emericellopsis atlantica</name>
    <dbReference type="NCBI Taxonomy" id="2614577"/>
    <lineage>
        <taxon>Eukaryota</taxon>
        <taxon>Fungi</taxon>
        <taxon>Dikarya</taxon>
        <taxon>Ascomycota</taxon>
        <taxon>Pezizomycotina</taxon>
        <taxon>Sordariomycetes</taxon>
        <taxon>Hypocreomycetidae</taxon>
        <taxon>Hypocreales</taxon>
        <taxon>Bionectriaceae</taxon>
        <taxon>Emericellopsis</taxon>
    </lineage>
</organism>
<dbReference type="CDD" id="cd11070">
    <property type="entry name" value="CYP56-like"/>
    <property type="match status" value="1"/>
</dbReference>
<dbReference type="PRINTS" id="PR00463">
    <property type="entry name" value="EP450I"/>
</dbReference>
<evidence type="ECO:0000256" key="3">
    <source>
        <dbReference type="ARBA" id="ARBA00022617"/>
    </source>
</evidence>
<keyword evidence="3 6" id="KW-0349">Heme</keyword>
<dbReference type="SUPFAM" id="SSF48264">
    <property type="entry name" value="Cytochrome P450"/>
    <property type="match status" value="1"/>
</dbReference>
<dbReference type="InterPro" id="IPR002401">
    <property type="entry name" value="Cyt_P450_E_grp-I"/>
</dbReference>
<dbReference type="AlphaFoldDB" id="A0A9P8CM06"/>
<dbReference type="GO" id="GO:0020037">
    <property type="term" value="F:heme binding"/>
    <property type="evidence" value="ECO:0007669"/>
    <property type="project" value="InterPro"/>
</dbReference>
<keyword evidence="7" id="KW-0503">Monooxygenase</keyword>
<dbReference type="OrthoDB" id="1470350at2759"/>
<dbReference type="InterPro" id="IPR050121">
    <property type="entry name" value="Cytochrome_P450_monoxygenase"/>
</dbReference>
<keyword evidence="9" id="KW-0472">Membrane</keyword>
<keyword evidence="11" id="KW-1185">Reference proteome</keyword>
<dbReference type="GO" id="GO:0016705">
    <property type="term" value="F:oxidoreductase activity, acting on paired donors, with incorporation or reduction of molecular oxygen"/>
    <property type="evidence" value="ECO:0007669"/>
    <property type="project" value="InterPro"/>
</dbReference>
<gene>
    <name evidence="10" type="ORF">F5Z01DRAFT_666796</name>
</gene>
<keyword evidence="4 6" id="KW-0479">Metal-binding</keyword>
<evidence type="ECO:0000256" key="2">
    <source>
        <dbReference type="ARBA" id="ARBA00010617"/>
    </source>
</evidence>
<evidence type="ECO:0000256" key="1">
    <source>
        <dbReference type="ARBA" id="ARBA00001971"/>
    </source>
</evidence>
<dbReference type="GeneID" id="70295159"/>
<dbReference type="Proteomes" id="UP000887229">
    <property type="component" value="Unassembled WGS sequence"/>
</dbReference>
<comment type="similarity">
    <text evidence="2 7">Belongs to the cytochrome P450 family.</text>
</comment>
<protein>
    <submittedName>
        <fullName evidence="10">Cytochrome P450</fullName>
    </submittedName>
</protein>
<feature type="region of interest" description="Disordered" evidence="8">
    <location>
        <begin position="539"/>
        <end position="560"/>
    </location>
</feature>
<proteinExistence type="inferred from homology"/>
<dbReference type="InterPro" id="IPR001128">
    <property type="entry name" value="Cyt_P450"/>
</dbReference>
<sequence>MCILRTKFHAPHHRLGPLAPLFTHCLYIVVDTAARENVWYRMRSLLLGFAGLVVLWLSYVLSSWRRNLQRAKASGIRYYISPCSPWWILWQITQTLWIPAIKLLPKPLWEAWLPPLTVDFSWKWRHEHFAKFGDTFLLVHPFGIHMFTAEAGAISAITTRRDHFPKHTAQYDILTQFGNNVLTSEGPLWRHHRKVTAASFNERNAALVFKESIRQSLGLIRFWEETKGRGATLHTAEHDTMRLALNIIGYVGFGLKLPWPQEKMPADADAMSAKYGSVEPPQGYKMSFVNAMATLLENVLTLLLVPSWLLWLIPYEPTREAVQSRHDYEQFIDELIDVKIQEAGQGEHTDEGMDIMGQLVRSSYDVDSAGKAKLKTGTKAVMDRDEIRGNAFVMIVAGHETTANAIHFTLIQMASCATSQRRLHKELDELLGDKNVEDLDYDEYLNPLMGSMVGACMNETLRVLPPVIEMPKIVTPNQDQPLVVDGKSCAVPAGTIITLSAAGVHMNPKHWPEKPSRLRPGENDLLDYVPERWFRKSKSDEKFEDDADEGEDYGGFKGRDTSASLFRPERGAYIPFSDGARACLGRRIAQVEVIAALAVLFREYSVELAVDEWATDEEVAAMDRPQRRALYQKAIDKRDATIRGASSLLTLKLRGDDVALRFVKRGEERFVDWLED</sequence>
<accession>A0A9P8CM06</accession>
<dbReference type="PANTHER" id="PTHR24305:SF166">
    <property type="entry name" value="CYTOCHROME P450 12A4, MITOCHONDRIAL-RELATED"/>
    <property type="match status" value="1"/>
</dbReference>
<dbReference type="InterPro" id="IPR036396">
    <property type="entry name" value="Cyt_P450_sf"/>
</dbReference>
<dbReference type="RefSeq" id="XP_046114110.1">
    <property type="nucleotide sequence ID" value="XM_046264256.1"/>
</dbReference>
<keyword evidence="9" id="KW-1133">Transmembrane helix</keyword>
<reference evidence="10" key="1">
    <citation type="journal article" date="2021" name="IMA Fungus">
        <title>Genomic characterization of three marine fungi, including Emericellopsis atlantica sp. nov. with signatures of a generalist lifestyle and marine biomass degradation.</title>
        <authorList>
            <person name="Hagestad O.C."/>
            <person name="Hou L."/>
            <person name="Andersen J.H."/>
            <person name="Hansen E.H."/>
            <person name="Altermark B."/>
            <person name="Li C."/>
            <person name="Kuhnert E."/>
            <person name="Cox R.J."/>
            <person name="Crous P.W."/>
            <person name="Spatafora J.W."/>
            <person name="Lail K."/>
            <person name="Amirebrahimi M."/>
            <person name="Lipzen A."/>
            <person name="Pangilinan J."/>
            <person name="Andreopoulos W."/>
            <person name="Hayes R.D."/>
            <person name="Ng V."/>
            <person name="Grigoriev I.V."/>
            <person name="Jackson S.A."/>
            <person name="Sutton T.D.S."/>
            <person name="Dobson A.D.W."/>
            <person name="Rama T."/>
        </authorList>
    </citation>
    <scope>NUCLEOTIDE SEQUENCE</scope>
    <source>
        <strain evidence="10">TS7</strain>
    </source>
</reference>